<keyword evidence="1" id="KW-1133">Transmembrane helix</keyword>
<evidence type="ECO:0000313" key="2">
    <source>
        <dbReference type="EMBL" id="ROR81532.1"/>
    </source>
</evidence>
<dbReference type="AlphaFoldDB" id="A0A3N2C224"/>
<keyword evidence="3" id="KW-1185">Reference proteome</keyword>
<comment type="caution">
    <text evidence="2">The sequence shown here is derived from an EMBL/GenBank/DDBJ whole genome shotgun (WGS) entry which is preliminary data.</text>
</comment>
<evidence type="ECO:0000256" key="1">
    <source>
        <dbReference type="SAM" id="Phobius"/>
    </source>
</evidence>
<evidence type="ECO:0008006" key="4">
    <source>
        <dbReference type="Google" id="ProtNLM"/>
    </source>
</evidence>
<gene>
    <name evidence="2" type="ORF">EDD42_1594</name>
</gene>
<dbReference type="Proteomes" id="UP000266915">
    <property type="component" value="Unassembled WGS sequence"/>
</dbReference>
<keyword evidence="1" id="KW-0812">Transmembrane</keyword>
<feature type="transmembrane region" description="Helical" evidence="1">
    <location>
        <begin position="82"/>
        <end position="104"/>
    </location>
</feature>
<dbReference type="RefSeq" id="WP_085510655.1">
    <property type="nucleotide sequence ID" value="NZ_FXAP01000001.1"/>
</dbReference>
<dbReference type="EMBL" id="RKHL01000001">
    <property type="protein sequence ID" value="ROR81532.1"/>
    <property type="molecule type" value="Genomic_DNA"/>
</dbReference>
<protein>
    <recommendedName>
        <fullName evidence="4">Sporulation protein YtfJ</fullName>
    </recommendedName>
</protein>
<accession>A0A3N2C224</accession>
<proteinExistence type="predicted"/>
<keyword evidence="1" id="KW-0472">Membrane</keyword>
<sequence length="109" mass="11025">MTNLVEKLAEQAKGLGVSAAYGEQQDIDGTKLVPVALTYYGFGGGSEGDGDDAPSGGGGGGVSIPVGAYIKTDEGLRFDPNLISLIAVAIPFIWVSGKALAGLIKALKK</sequence>
<reference evidence="2 3" key="1">
    <citation type="submission" date="2018-11" db="EMBL/GenBank/DDBJ databases">
        <title>Sequencing the genomes of 1000 actinobacteria strains.</title>
        <authorList>
            <person name="Klenk H.-P."/>
        </authorList>
    </citation>
    <scope>NUCLEOTIDE SEQUENCE [LARGE SCALE GENOMIC DNA]</scope>
    <source>
        <strain evidence="2 3">DSM 14012</strain>
    </source>
</reference>
<evidence type="ECO:0000313" key="3">
    <source>
        <dbReference type="Proteomes" id="UP000266915"/>
    </source>
</evidence>
<name>A0A3N2C224_9MICO</name>
<organism evidence="2 3">
    <name type="scientific">Plantibacter flavus</name>
    <dbReference type="NCBI Taxonomy" id="150123"/>
    <lineage>
        <taxon>Bacteria</taxon>
        <taxon>Bacillati</taxon>
        <taxon>Actinomycetota</taxon>
        <taxon>Actinomycetes</taxon>
        <taxon>Micrococcales</taxon>
        <taxon>Microbacteriaceae</taxon>
        <taxon>Plantibacter</taxon>
    </lineage>
</organism>